<gene>
    <name evidence="6" type="ORF">GCM10008021_30910</name>
    <name evidence="7" type="ORF">GCM10010914_31330</name>
</gene>
<keyword evidence="1" id="KW-0678">Repressor</keyword>
<reference evidence="7" key="2">
    <citation type="journal article" date="2014" name="Int. J. Syst. Evol. Microbiol.">
        <title>Complete genome sequence of Corynebacterium casei LMG S-19264T (=DSM 44701T), isolated from a smear-ripened cheese.</title>
        <authorList>
            <consortium name="US DOE Joint Genome Institute (JGI-PGF)"/>
            <person name="Walter F."/>
            <person name="Albersmeier A."/>
            <person name="Kalinowski J."/>
            <person name="Ruckert C."/>
        </authorList>
    </citation>
    <scope>NUCLEOTIDE SEQUENCE</scope>
    <source>
        <strain evidence="7">CGMCC 1.8885</strain>
    </source>
</reference>
<accession>A0AAV4K856</accession>
<dbReference type="PRINTS" id="PR00040">
    <property type="entry name" value="HTHMERR"/>
</dbReference>
<dbReference type="Pfam" id="PF13411">
    <property type="entry name" value="MerR_1"/>
    <property type="match status" value="1"/>
</dbReference>
<evidence type="ECO:0000259" key="5">
    <source>
        <dbReference type="PROSITE" id="PS50937"/>
    </source>
</evidence>
<dbReference type="InterPro" id="IPR009061">
    <property type="entry name" value="DNA-bd_dom_put_sf"/>
</dbReference>
<keyword evidence="3" id="KW-0238">DNA-binding</keyword>
<reference evidence="8" key="3">
    <citation type="journal article" date="2019" name="Int. J. Syst. Evol. Microbiol.">
        <title>The Global Catalogue of Microorganisms (GCM) 10K type strain sequencing project: providing services to taxonomists for standard genome sequencing and annotation.</title>
        <authorList>
            <consortium name="The Broad Institute Genomics Platform"/>
            <consortium name="The Broad Institute Genome Sequencing Center for Infectious Disease"/>
            <person name="Wu L."/>
            <person name="Ma J."/>
        </authorList>
    </citation>
    <scope>NUCLEOTIDE SEQUENCE [LARGE SCALE GENOMIC DNA]</scope>
    <source>
        <strain evidence="8">CGMCC 1.8884</strain>
    </source>
</reference>
<dbReference type="InterPro" id="IPR047057">
    <property type="entry name" value="MerR_fam"/>
</dbReference>
<protein>
    <recommendedName>
        <fullName evidence="5">HTH merR-type domain-containing protein</fullName>
    </recommendedName>
</protein>
<dbReference type="Proteomes" id="UP000630135">
    <property type="component" value="Unassembled WGS sequence"/>
</dbReference>
<dbReference type="PANTHER" id="PTHR30204:SF69">
    <property type="entry name" value="MERR-FAMILY TRANSCRIPTIONAL REGULATOR"/>
    <property type="match status" value="1"/>
</dbReference>
<dbReference type="PANTHER" id="PTHR30204">
    <property type="entry name" value="REDOX-CYCLING DRUG-SENSING TRANSCRIPTIONAL ACTIVATOR SOXR"/>
    <property type="match status" value="1"/>
</dbReference>
<dbReference type="Proteomes" id="UP000652720">
    <property type="component" value="Unassembled WGS sequence"/>
</dbReference>
<dbReference type="EMBL" id="BMLZ01000077">
    <property type="protein sequence ID" value="GGI68511.1"/>
    <property type="molecule type" value="Genomic_DNA"/>
</dbReference>
<dbReference type="SMART" id="SM00422">
    <property type="entry name" value="HTH_MERR"/>
    <property type="match status" value="1"/>
</dbReference>
<dbReference type="Gene3D" id="1.10.1660.10">
    <property type="match status" value="1"/>
</dbReference>
<reference evidence="6" key="1">
    <citation type="journal article" date="2014" name="Int. J. Syst. Evol. Microbiol.">
        <title>Complete genome of a new Firmicutes species belonging to the dominant human colonic microbiota ('Ruminococcus bicirculans') reveals two chromosomes and a selective capacity to utilize plant glucans.</title>
        <authorList>
            <consortium name="NISC Comparative Sequencing Program"/>
            <person name="Wegmann U."/>
            <person name="Louis P."/>
            <person name="Goesmann A."/>
            <person name="Henrissat B."/>
            <person name="Duncan S.H."/>
            <person name="Flint H.J."/>
        </authorList>
    </citation>
    <scope>NUCLEOTIDE SEQUENCE</scope>
    <source>
        <strain evidence="6">CGMCC 1.8884</strain>
    </source>
</reference>
<reference evidence="7" key="4">
    <citation type="submission" date="2023-08" db="EMBL/GenBank/DDBJ databases">
        <authorList>
            <person name="Sun Q."/>
            <person name="Zhou Y."/>
        </authorList>
    </citation>
    <scope>NUCLEOTIDE SEQUENCE</scope>
    <source>
        <strain evidence="6">CGMCC 1.8884</strain>
        <strain evidence="7">CGMCC 1.8885</strain>
    </source>
</reference>
<evidence type="ECO:0000256" key="1">
    <source>
        <dbReference type="ARBA" id="ARBA00022491"/>
    </source>
</evidence>
<dbReference type="AlphaFoldDB" id="A0AAV4K856"/>
<evidence type="ECO:0000313" key="8">
    <source>
        <dbReference type="Proteomes" id="UP000630135"/>
    </source>
</evidence>
<proteinExistence type="predicted"/>
<sequence>MTPQPAPLSIGQLATETGERVKTLRYWTDLGLLQHERKESGYRMYTADSAERVQFIRSAQRVGFTLGDIARILSLRAEGQKPCTDVRDGFWQLNADRLPSCD</sequence>
<keyword evidence="2" id="KW-0805">Transcription regulation</keyword>
<evidence type="ECO:0000313" key="9">
    <source>
        <dbReference type="Proteomes" id="UP000652720"/>
    </source>
</evidence>
<evidence type="ECO:0000313" key="7">
    <source>
        <dbReference type="EMBL" id="GGI94496.1"/>
    </source>
</evidence>
<comment type="caution">
    <text evidence="7">The sequence shown here is derived from an EMBL/GenBank/DDBJ whole genome shotgun (WGS) entry which is preliminary data.</text>
</comment>
<feature type="domain" description="HTH merR-type" evidence="5">
    <location>
        <begin position="7"/>
        <end position="75"/>
    </location>
</feature>
<evidence type="ECO:0000313" key="6">
    <source>
        <dbReference type="EMBL" id="GGI68511.1"/>
    </source>
</evidence>
<dbReference type="EMBL" id="BMMA01000063">
    <property type="protein sequence ID" value="GGI94496.1"/>
    <property type="molecule type" value="Genomic_DNA"/>
</dbReference>
<dbReference type="PROSITE" id="PS50937">
    <property type="entry name" value="HTH_MERR_2"/>
    <property type="match status" value="1"/>
</dbReference>
<name>A0AAV4K856_9DEIO</name>
<evidence type="ECO:0000256" key="3">
    <source>
        <dbReference type="ARBA" id="ARBA00023125"/>
    </source>
</evidence>
<keyword evidence="4" id="KW-0804">Transcription</keyword>
<evidence type="ECO:0000256" key="4">
    <source>
        <dbReference type="ARBA" id="ARBA00023163"/>
    </source>
</evidence>
<evidence type="ECO:0000256" key="2">
    <source>
        <dbReference type="ARBA" id="ARBA00023015"/>
    </source>
</evidence>
<dbReference type="GO" id="GO:0003677">
    <property type="term" value="F:DNA binding"/>
    <property type="evidence" value="ECO:0007669"/>
    <property type="project" value="UniProtKB-KW"/>
</dbReference>
<dbReference type="GO" id="GO:0003700">
    <property type="term" value="F:DNA-binding transcription factor activity"/>
    <property type="evidence" value="ECO:0007669"/>
    <property type="project" value="InterPro"/>
</dbReference>
<organism evidence="7 9">
    <name type="scientific">Deinococcus wulumuqiensis</name>
    <dbReference type="NCBI Taxonomy" id="980427"/>
    <lineage>
        <taxon>Bacteria</taxon>
        <taxon>Thermotogati</taxon>
        <taxon>Deinococcota</taxon>
        <taxon>Deinococci</taxon>
        <taxon>Deinococcales</taxon>
        <taxon>Deinococcaceae</taxon>
        <taxon>Deinococcus</taxon>
    </lineage>
</organism>
<dbReference type="GeneID" id="59166748"/>
<dbReference type="RefSeq" id="WP_164994037.1">
    <property type="nucleotide sequence ID" value="NZ_BMLZ01000077.1"/>
</dbReference>
<dbReference type="InterPro" id="IPR000551">
    <property type="entry name" value="MerR-type_HTH_dom"/>
</dbReference>
<dbReference type="SUPFAM" id="SSF46955">
    <property type="entry name" value="Putative DNA-binding domain"/>
    <property type="match status" value="1"/>
</dbReference>
<keyword evidence="8" id="KW-1185">Reference proteome</keyword>